<dbReference type="InterPro" id="IPR029058">
    <property type="entry name" value="AB_hydrolase_fold"/>
</dbReference>
<dbReference type="GO" id="GO:0031957">
    <property type="term" value="F:very long-chain fatty acid-CoA ligase activity"/>
    <property type="evidence" value="ECO:0007669"/>
    <property type="project" value="TreeGrafter"/>
</dbReference>
<dbReference type="SUPFAM" id="SSF47336">
    <property type="entry name" value="ACP-like"/>
    <property type="match status" value="1"/>
</dbReference>
<dbReference type="PANTHER" id="PTHR24096">
    <property type="entry name" value="LONG-CHAIN-FATTY-ACID--COA LIGASE"/>
    <property type="match status" value="1"/>
</dbReference>
<evidence type="ECO:0000313" key="3">
    <source>
        <dbReference type="Proteomes" id="UP001148614"/>
    </source>
</evidence>
<dbReference type="Pfam" id="PF00550">
    <property type="entry name" value="PP-binding"/>
    <property type="match status" value="1"/>
</dbReference>
<dbReference type="GO" id="GO:0006633">
    <property type="term" value="P:fatty acid biosynthetic process"/>
    <property type="evidence" value="ECO:0007669"/>
    <property type="project" value="TreeGrafter"/>
</dbReference>
<dbReference type="Pfam" id="PF00975">
    <property type="entry name" value="Thioesterase"/>
    <property type="match status" value="1"/>
</dbReference>
<dbReference type="Pfam" id="PF00501">
    <property type="entry name" value="AMP-binding"/>
    <property type="match status" value="1"/>
</dbReference>
<sequence length="962" mass="107722">MTITYYPEFLDSSRADVDDTASLQGLLMERARARCPRSLLFYPKGDTSTPVKISYKELYHLALRKSVLIRPLPNFKLYAPILLHLDDQYDAILWFWAVLLADGVPVMSPPFSSVEEHRASHINNLSTLLESPICITRARDLHLFNGSPHSMHIHTIEELCEEDPDGRRRMLFGRSNLEQDTHVTDVYQGGGALAMLMLTSGSTGNAKAVCLTHRQVLSAVRGKSEMRALPPGRPFLNWIGLDHVASLIEIHIPALWLDADQIHVHASDVVPSPRVFLDLLTKHRVCRTFAPNFFLARLAMLQFDEKWDLRDLTLLTSGGEANDLKTCLYAFSLFRKCGAFGYTIAPGFGMTETCAGCIYNLDCLTSEVNSGWDITSVGKCINGVELRITRNAHLGSTTLAARNEPGHLEVRGPVVFKGYYRQPQANSECFTPDGWFRTGDEGLIDERGNLRLIGRAKDVFNINGVKIPCSDVQSHVEKATALLVSRIICFPSRDKYTERITIAYIPLQLPNTGEEYLIHIENLIIQACYECSGSFPILISLRGESAALVPTSALGKISRSKMSALFQEGYFAECIREQHQETEKRVRKEQIARSQTDSRSIDPVYQQRLFHEISEAIGIHISRSTSYTSLFELGITSLDLIHLKHRLETRLHIEVPISMLLKNTSAADLSAALYTSDSTPPSYDPVVTLQPVGTKTPLWLVHPGVGEVLVFVGLAQCLRDECRPVYALRARGFEGQEPFKSVEEAVESYVAAILSKQPYGPYALAGYSYGTMLAFEIAKKLRASGGTVRFLGNFNLPPHIKMRMRQLDWHSCLLHLSYFMGLISEDLSTELEQTAEFSALPRPEAVRRVLEVSDPNRLEELGLKEHNLMQWVRVSYGLLSLAVDYEPRGKVDGMDIFHAVPIKTVALSREEWVGEHLSKWSDFCDTQPIFHEVGGAHYTMLGEDHLAEFTGTLKAALLNRGL</sequence>
<evidence type="ECO:0000313" key="2">
    <source>
        <dbReference type="EMBL" id="KAJ3564723.1"/>
    </source>
</evidence>
<dbReference type="SUPFAM" id="SSF53474">
    <property type="entry name" value="alpha/beta-Hydrolases"/>
    <property type="match status" value="1"/>
</dbReference>
<keyword evidence="3" id="KW-1185">Reference proteome</keyword>
<dbReference type="InterPro" id="IPR000873">
    <property type="entry name" value="AMP-dep_synth/lig_dom"/>
</dbReference>
<protein>
    <recommendedName>
        <fullName evidence="1">Carrier domain-containing protein</fullName>
    </recommendedName>
</protein>
<reference evidence="2" key="1">
    <citation type="submission" date="2022-07" db="EMBL/GenBank/DDBJ databases">
        <title>Genome Sequence of Xylaria arbuscula.</title>
        <authorList>
            <person name="Buettner E."/>
        </authorList>
    </citation>
    <scope>NUCLEOTIDE SEQUENCE</scope>
    <source>
        <strain evidence="2">VT107</strain>
    </source>
</reference>
<dbReference type="PANTHER" id="PTHR24096:SF267">
    <property type="entry name" value="MALONATE--COA LIGASE ACSF3, MITOCHONDRIAL"/>
    <property type="match status" value="1"/>
</dbReference>
<proteinExistence type="predicted"/>
<dbReference type="PROSITE" id="PS50075">
    <property type="entry name" value="CARRIER"/>
    <property type="match status" value="1"/>
</dbReference>
<dbReference type="VEuPathDB" id="FungiDB:F4678DRAFT_454625"/>
<dbReference type="Gene3D" id="3.30.300.30">
    <property type="match status" value="1"/>
</dbReference>
<dbReference type="InterPro" id="IPR042099">
    <property type="entry name" value="ANL_N_sf"/>
</dbReference>
<dbReference type="InterPro" id="IPR036736">
    <property type="entry name" value="ACP-like_sf"/>
</dbReference>
<dbReference type="EMBL" id="JANPWZ010001581">
    <property type="protein sequence ID" value="KAJ3564723.1"/>
    <property type="molecule type" value="Genomic_DNA"/>
</dbReference>
<evidence type="ECO:0000259" key="1">
    <source>
        <dbReference type="PROSITE" id="PS50075"/>
    </source>
</evidence>
<gene>
    <name evidence="2" type="ORF">NPX13_g7745</name>
</gene>
<dbReference type="SUPFAM" id="SSF56801">
    <property type="entry name" value="Acetyl-CoA synthetase-like"/>
    <property type="match status" value="1"/>
</dbReference>
<dbReference type="Gene3D" id="3.40.50.1820">
    <property type="entry name" value="alpha/beta hydrolase"/>
    <property type="match status" value="1"/>
</dbReference>
<dbReference type="InterPro" id="IPR001031">
    <property type="entry name" value="Thioesterase"/>
</dbReference>
<dbReference type="AlphaFoldDB" id="A0A9W8NA10"/>
<dbReference type="Gene3D" id="3.40.50.12780">
    <property type="entry name" value="N-terminal domain of ligase-like"/>
    <property type="match status" value="1"/>
</dbReference>
<dbReference type="PROSITE" id="PS00455">
    <property type="entry name" value="AMP_BINDING"/>
    <property type="match status" value="1"/>
</dbReference>
<feature type="domain" description="Carrier" evidence="1">
    <location>
        <begin position="600"/>
        <end position="677"/>
    </location>
</feature>
<organism evidence="2 3">
    <name type="scientific">Xylaria arbuscula</name>
    <dbReference type="NCBI Taxonomy" id="114810"/>
    <lineage>
        <taxon>Eukaryota</taxon>
        <taxon>Fungi</taxon>
        <taxon>Dikarya</taxon>
        <taxon>Ascomycota</taxon>
        <taxon>Pezizomycotina</taxon>
        <taxon>Sordariomycetes</taxon>
        <taxon>Xylariomycetidae</taxon>
        <taxon>Xylariales</taxon>
        <taxon>Xylariaceae</taxon>
        <taxon>Xylaria</taxon>
    </lineage>
</organism>
<dbReference type="InterPro" id="IPR020845">
    <property type="entry name" value="AMP-binding_CS"/>
</dbReference>
<name>A0A9W8NA10_9PEZI</name>
<dbReference type="InterPro" id="IPR045851">
    <property type="entry name" value="AMP-bd_C_sf"/>
</dbReference>
<dbReference type="Gene3D" id="1.10.1200.10">
    <property type="entry name" value="ACP-like"/>
    <property type="match status" value="1"/>
</dbReference>
<dbReference type="InterPro" id="IPR009081">
    <property type="entry name" value="PP-bd_ACP"/>
</dbReference>
<accession>A0A9W8NA10</accession>
<comment type="caution">
    <text evidence="2">The sequence shown here is derived from an EMBL/GenBank/DDBJ whole genome shotgun (WGS) entry which is preliminary data.</text>
</comment>
<dbReference type="Proteomes" id="UP001148614">
    <property type="component" value="Unassembled WGS sequence"/>
</dbReference>